<evidence type="ECO:0000256" key="1">
    <source>
        <dbReference type="SAM" id="MobiDB-lite"/>
    </source>
</evidence>
<feature type="compositionally biased region" description="Basic and acidic residues" evidence="1">
    <location>
        <begin position="396"/>
        <end position="407"/>
    </location>
</feature>
<sequence>MAESARPSSVNHDRPITKLSAISISPTGVADPYSQRQSIDIVGTMANGDVRMRQPRNVPVNNGPARAKRDLRARTPPPSPDEDDSCRPAGNASLATRCSSEEDFGSALPSTRKVVKTYFVDRKFPPPKAVIVYCFTYSRATLNVRHVSPTVTDLIRTGKDDDGMTARLARMSDGALGSRVIRKAHSTTLPLLLRHKTKGVIIESRTEASRRSEKECANAGIQGRGKWETSEKTRIPEASSSTIPTGENPGATPPGIEPGSPPWEASSLTTTPPKSGCWIYDNPTVRQNSPDTDENFSSANQEQGRPGKRSPDKNVNGAATEYKNEKNDSNPTAASGNIHHFSHTKMKREPAAKCTLIAWRGADAPTIVKPEHRGLRQSRATRASRERGQLCQNAKQRTDIGRREARQRTSPRPARVQGRSQPCVCPSDVIRTTRNSLRHHVSAGDLPQENRPADGNVRDVSYMPKSMFGIAGNRTRSRVISPHTSLFCIAETRSRDTVVRHCSKQSIGAKSRDSAVWVSRDYVFHQLPVSIKGKSADLVVRHVQIMTWSCDTCRYDLGFLDQRAQEIIRVYTLCDENTARQLRALRLEAMTRLMHVAVSFL</sequence>
<proteinExistence type="predicted"/>
<organism evidence="2 3">
    <name type="scientific">Dryococelus australis</name>
    <dbReference type="NCBI Taxonomy" id="614101"/>
    <lineage>
        <taxon>Eukaryota</taxon>
        <taxon>Metazoa</taxon>
        <taxon>Ecdysozoa</taxon>
        <taxon>Arthropoda</taxon>
        <taxon>Hexapoda</taxon>
        <taxon>Insecta</taxon>
        <taxon>Pterygota</taxon>
        <taxon>Neoptera</taxon>
        <taxon>Polyneoptera</taxon>
        <taxon>Phasmatodea</taxon>
        <taxon>Verophasmatodea</taxon>
        <taxon>Anareolatae</taxon>
        <taxon>Phasmatidae</taxon>
        <taxon>Eurycanthinae</taxon>
        <taxon>Dryococelus</taxon>
    </lineage>
</organism>
<protein>
    <submittedName>
        <fullName evidence="2">Uncharacterized protein</fullName>
    </submittedName>
</protein>
<accession>A0ABQ9H9T4</accession>
<evidence type="ECO:0000313" key="2">
    <source>
        <dbReference type="EMBL" id="KAJ8881071.1"/>
    </source>
</evidence>
<feature type="compositionally biased region" description="Basic and acidic residues" evidence="1">
    <location>
        <begin position="204"/>
        <end position="216"/>
    </location>
</feature>
<name>A0ABQ9H9T4_9NEOP</name>
<evidence type="ECO:0000313" key="3">
    <source>
        <dbReference type="Proteomes" id="UP001159363"/>
    </source>
</evidence>
<feature type="region of interest" description="Disordered" evidence="1">
    <location>
        <begin position="204"/>
        <end position="317"/>
    </location>
</feature>
<dbReference type="Proteomes" id="UP001159363">
    <property type="component" value="Chromosome 5"/>
</dbReference>
<feature type="compositionally biased region" description="Basic and acidic residues" evidence="1">
    <location>
        <begin position="225"/>
        <end position="235"/>
    </location>
</feature>
<gene>
    <name evidence="2" type="ORF">PR048_017544</name>
</gene>
<dbReference type="EMBL" id="JARBHB010000006">
    <property type="protein sequence ID" value="KAJ8881071.1"/>
    <property type="molecule type" value="Genomic_DNA"/>
</dbReference>
<feature type="region of interest" description="Disordered" evidence="1">
    <location>
        <begin position="46"/>
        <end position="92"/>
    </location>
</feature>
<feature type="compositionally biased region" description="Polar residues" evidence="1">
    <location>
        <begin position="284"/>
        <end position="303"/>
    </location>
</feature>
<reference evidence="2 3" key="1">
    <citation type="submission" date="2023-02" db="EMBL/GenBank/DDBJ databases">
        <title>LHISI_Scaffold_Assembly.</title>
        <authorList>
            <person name="Stuart O.P."/>
            <person name="Cleave R."/>
            <person name="Magrath M.J.L."/>
            <person name="Mikheyev A.S."/>
        </authorList>
    </citation>
    <scope>NUCLEOTIDE SEQUENCE [LARGE SCALE GENOMIC DNA]</scope>
    <source>
        <strain evidence="2">Daus_M_001</strain>
        <tissue evidence="2">Leg muscle</tissue>
    </source>
</reference>
<feature type="region of interest" description="Disordered" evidence="1">
    <location>
        <begin position="370"/>
        <end position="425"/>
    </location>
</feature>
<comment type="caution">
    <text evidence="2">The sequence shown here is derived from an EMBL/GenBank/DDBJ whole genome shotgun (WGS) entry which is preliminary data.</text>
</comment>
<feature type="compositionally biased region" description="Pro residues" evidence="1">
    <location>
        <begin position="251"/>
        <end position="261"/>
    </location>
</feature>
<keyword evidence="3" id="KW-1185">Reference proteome</keyword>